<comment type="caution">
    <text evidence="2">The sequence shown here is derived from an EMBL/GenBank/DDBJ whole genome shotgun (WGS) entry which is preliminary data.</text>
</comment>
<evidence type="ECO:0000256" key="1">
    <source>
        <dbReference type="SAM" id="MobiDB-lite"/>
    </source>
</evidence>
<proteinExistence type="predicted"/>
<dbReference type="EMBL" id="MWIH01000005">
    <property type="protein sequence ID" value="OQO92008.1"/>
    <property type="molecule type" value="Genomic_DNA"/>
</dbReference>
<dbReference type="SUPFAM" id="SSF102588">
    <property type="entry name" value="LmbE-like"/>
    <property type="match status" value="1"/>
</dbReference>
<dbReference type="Proteomes" id="UP000192591">
    <property type="component" value="Unassembled WGS sequence"/>
</dbReference>
<organism evidence="2 3">
    <name type="scientific">Saccharomonospora piscinae</name>
    <dbReference type="NCBI Taxonomy" id="687388"/>
    <lineage>
        <taxon>Bacteria</taxon>
        <taxon>Bacillati</taxon>
        <taxon>Actinomycetota</taxon>
        <taxon>Actinomycetes</taxon>
        <taxon>Pseudonocardiales</taxon>
        <taxon>Pseudonocardiaceae</taxon>
        <taxon>Saccharomonospora</taxon>
    </lineage>
</organism>
<accession>A0A1V9A4N8</accession>
<keyword evidence="3" id="KW-1185">Reference proteome</keyword>
<sequence length="267" mass="29924">MPTVVYHVSGHPDDVLLFRGEMFYGDLQWSDIRVVGIVTTAGDAGRVDDWWWAREHGLVDSCRVARHEDFTPVAVPVNGRSVACYRAASWRCYFLRLPDGNVDGNGFASTGFQSLSKLRDGAIGVVRSLPTPALPAQQYSSWNDVVQTLRAIFVTERQGATNPNPWLNAADYDRARNPGDHPDHYATADALRSFLAQDGFHRAWWVSYDTANRPANLSGTALANKRTLYYDGYVDLATRIMGRRPPESDPEWSRWGAKSYAREERAA</sequence>
<gene>
    <name evidence="2" type="ORF">B1813_06930</name>
</gene>
<dbReference type="AlphaFoldDB" id="A0A1V9A4N8"/>
<feature type="region of interest" description="Disordered" evidence="1">
    <location>
        <begin position="244"/>
        <end position="267"/>
    </location>
</feature>
<evidence type="ECO:0000313" key="3">
    <source>
        <dbReference type="Proteomes" id="UP000192591"/>
    </source>
</evidence>
<reference evidence="2 3" key="1">
    <citation type="submission" date="2017-02" db="EMBL/GenBank/DDBJ databases">
        <title>Draft genome of Saccharomonospora sp. 154.</title>
        <authorList>
            <person name="Alonso-Carmona G.S."/>
            <person name="De La Haba R."/>
            <person name="Vera-Gargallo B."/>
            <person name="Sandoval-Trujillo A.H."/>
            <person name="Ramirez-Duran N."/>
            <person name="Ventosa A."/>
        </authorList>
    </citation>
    <scope>NUCLEOTIDE SEQUENCE [LARGE SCALE GENOMIC DNA]</scope>
    <source>
        <strain evidence="2 3">LRS4.154</strain>
    </source>
</reference>
<dbReference type="RefSeq" id="WP_081191141.1">
    <property type="nucleotide sequence ID" value="NZ_MWIH01000005.1"/>
</dbReference>
<evidence type="ECO:0000313" key="2">
    <source>
        <dbReference type="EMBL" id="OQO92008.1"/>
    </source>
</evidence>
<dbReference type="STRING" id="1962155.B1813_06930"/>
<protein>
    <submittedName>
        <fullName evidence="2">GlcNAc-PI de-N-acetylase</fullName>
    </submittedName>
</protein>
<name>A0A1V9A4N8_SACPI</name>
<dbReference type="Gene3D" id="3.40.50.10320">
    <property type="entry name" value="LmbE-like"/>
    <property type="match status" value="1"/>
</dbReference>
<dbReference type="InterPro" id="IPR024078">
    <property type="entry name" value="LmbE-like_dom_sf"/>
</dbReference>